<evidence type="ECO:0000256" key="2">
    <source>
        <dbReference type="ARBA" id="ARBA00023136"/>
    </source>
</evidence>
<keyword evidence="5" id="KW-0675">Receptor</keyword>
<dbReference type="OrthoDB" id="127311at2"/>
<feature type="domain" description="TonB-dependent receptor-like beta-barrel" evidence="4">
    <location>
        <begin position="2"/>
        <end position="82"/>
    </location>
</feature>
<evidence type="ECO:0000256" key="3">
    <source>
        <dbReference type="ARBA" id="ARBA00023237"/>
    </source>
</evidence>
<keyword evidence="3" id="KW-0998">Cell outer membrane</keyword>
<dbReference type="InterPro" id="IPR000531">
    <property type="entry name" value="Beta-barrel_TonB"/>
</dbReference>
<evidence type="ECO:0000313" key="5">
    <source>
        <dbReference type="EMBL" id="TLE00202.1"/>
    </source>
</evidence>
<evidence type="ECO:0000313" key="6">
    <source>
        <dbReference type="Proteomes" id="UP000029922"/>
    </source>
</evidence>
<organism evidence="5 6">
    <name type="scientific">Helicobacter muridarum</name>
    <dbReference type="NCBI Taxonomy" id="216"/>
    <lineage>
        <taxon>Bacteria</taxon>
        <taxon>Pseudomonadati</taxon>
        <taxon>Campylobacterota</taxon>
        <taxon>Epsilonproteobacteria</taxon>
        <taxon>Campylobacterales</taxon>
        <taxon>Helicobacteraceae</taxon>
        <taxon>Helicobacter</taxon>
    </lineage>
</organism>
<dbReference type="GO" id="GO:0009279">
    <property type="term" value="C:cell outer membrane"/>
    <property type="evidence" value="ECO:0007669"/>
    <property type="project" value="UniProtKB-SubCell"/>
</dbReference>
<evidence type="ECO:0000256" key="1">
    <source>
        <dbReference type="ARBA" id="ARBA00004442"/>
    </source>
</evidence>
<dbReference type="AlphaFoldDB" id="A0A4U8TIT0"/>
<accession>A0A4U8TIT0</accession>
<dbReference type="Pfam" id="PF00593">
    <property type="entry name" value="TonB_dep_Rec_b-barrel"/>
    <property type="match status" value="1"/>
</dbReference>
<comment type="caution">
    <text evidence="5">The sequence shown here is derived from an EMBL/GenBank/DDBJ whole genome shotgun (WGS) entry which is preliminary data.</text>
</comment>
<dbReference type="EMBL" id="JRPD02000009">
    <property type="protein sequence ID" value="TLE00202.1"/>
    <property type="molecule type" value="Genomic_DNA"/>
</dbReference>
<dbReference type="Gene3D" id="2.40.170.20">
    <property type="entry name" value="TonB-dependent receptor, beta-barrel domain"/>
    <property type="match status" value="1"/>
</dbReference>
<name>A0A4U8TIT0_9HELI</name>
<proteinExistence type="predicted"/>
<evidence type="ECO:0000259" key="4">
    <source>
        <dbReference type="Pfam" id="PF00593"/>
    </source>
</evidence>
<reference evidence="5 6" key="1">
    <citation type="journal article" date="2014" name="Genome Announc.">
        <title>Draft genome sequences of eight enterohepatic helicobacter species isolated from both laboratory and wild rodents.</title>
        <authorList>
            <person name="Sheh A."/>
            <person name="Shen Z."/>
            <person name="Fox J.G."/>
        </authorList>
    </citation>
    <scope>NUCLEOTIDE SEQUENCE [LARGE SCALE GENOMIC DNA]</scope>
    <source>
        <strain evidence="5 6">ST1</strain>
    </source>
</reference>
<sequence length="123" mass="14327">MGTPFNNVPLHSFNVSINYDFGKFGGYIREEIKAGIYRGNPNVPNSATKARGELYDPYYLTHIGGYYQVNDNLRLNMAVYNLFNFNFIDFMPYTGSNNMTAYANVFNYIRESRRYYLSVVMDF</sequence>
<keyword evidence="2" id="KW-0472">Membrane</keyword>
<dbReference type="InterPro" id="IPR036942">
    <property type="entry name" value="Beta-barrel_TonB_sf"/>
</dbReference>
<dbReference type="Proteomes" id="UP000029922">
    <property type="component" value="Unassembled WGS sequence"/>
</dbReference>
<gene>
    <name evidence="5" type="ORF">LS73_005190</name>
</gene>
<protein>
    <submittedName>
        <fullName evidence="5">TonB-dependent receptor</fullName>
    </submittedName>
</protein>
<dbReference type="SUPFAM" id="SSF56935">
    <property type="entry name" value="Porins"/>
    <property type="match status" value="1"/>
</dbReference>
<comment type="subcellular location">
    <subcellularLocation>
        <location evidence="1">Cell outer membrane</location>
    </subcellularLocation>
</comment>